<evidence type="ECO:0000256" key="5">
    <source>
        <dbReference type="PROSITE-ProRule" id="PRU00042"/>
    </source>
</evidence>
<reference evidence="8" key="1">
    <citation type="submission" date="2021-02" db="EMBL/GenBank/DDBJ databases">
        <authorList>
            <person name="Steward A R."/>
        </authorList>
    </citation>
    <scope>NUCLEOTIDE SEQUENCE</scope>
</reference>
<gene>
    <name evidence="8" type="ORF">PMACD_LOCUS13892</name>
</gene>
<evidence type="ECO:0000256" key="2">
    <source>
        <dbReference type="ARBA" id="ARBA00022737"/>
    </source>
</evidence>
<keyword evidence="1" id="KW-0479">Metal-binding</keyword>
<feature type="domain" description="C2H2-type" evidence="7">
    <location>
        <begin position="516"/>
        <end position="543"/>
    </location>
</feature>
<dbReference type="PANTHER" id="PTHR24379">
    <property type="entry name" value="KRAB AND ZINC FINGER DOMAIN-CONTAINING"/>
    <property type="match status" value="1"/>
</dbReference>
<feature type="domain" description="C2H2-type" evidence="7">
    <location>
        <begin position="449"/>
        <end position="476"/>
    </location>
</feature>
<sequence>MISCPLCCSNAFNTKALLIDHLTQITNNILCPICSVSITSIDCLIDHLKSNNCVDTIVYNLHQNQLEQQSDYNSESISNETQDSHNTEVIETNIEDISEVSSLYTETLNEQDTQELRNVNEYEDKYVIIDDKGSVINAGHFVSTQNEDGTITYKIEEKEQPSDLDVEPIPKEEGRDSGEEIYSCNTCAMTFPSVLAHIKQYHTNQNVVVEEPIDSNLEEYEDYNEESEDIQDSTEENLPVNQKAAKQVEPKQLIHKKYFAHLEMIEKFKTNENDELRGQLIEEDSDPTFHKVVVKTLHTDDKESTVYSCIYCNHVVSSLAEFKQLPCSPRKVIKEPPKYTCTVCSMVFDNPKSLCAHMKAHKEKPTVDSVSKARSTKCHCEVCNTWFPTTKALKLHRRMHYPIKPRPIELPVGSTDTNTEIYVCPICKKGIPVEYRLIHQNSHKLPDDLTCDICNKVFATRELLEMHTNVHNMYKKNPKKQENDELRYQCFYCVRKFAKPHEKVKHERIHTGEKPHVCEICGKSFRVSYCLTLHMRTHTGARPYECPHCPKRFKAHSVYHHHILSHSDVRAYKCPFCPKSFKTSVQLAGHKNSHTKPFQCQICNRPFASLYAVRLHMEVHSRLNSLKFKCTECGASYARPFALKDHVKQAHSHIEASVDNIVEQNETKLLWDENIDETEGVESQDTEVNELNSTELAIS</sequence>
<organism evidence="8 9">
    <name type="scientific">Pieris macdunnoughi</name>
    <dbReference type="NCBI Taxonomy" id="345717"/>
    <lineage>
        <taxon>Eukaryota</taxon>
        <taxon>Metazoa</taxon>
        <taxon>Ecdysozoa</taxon>
        <taxon>Arthropoda</taxon>
        <taxon>Hexapoda</taxon>
        <taxon>Insecta</taxon>
        <taxon>Pterygota</taxon>
        <taxon>Neoptera</taxon>
        <taxon>Endopterygota</taxon>
        <taxon>Lepidoptera</taxon>
        <taxon>Glossata</taxon>
        <taxon>Ditrysia</taxon>
        <taxon>Papilionoidea</taxon>
        <taxon>Pieridae</taxon>
        <taxon>Pierinae</taxon>
        <taxon>Pieris</taxon>
    </lineage>
</organism>
<dbReference type="PANTHER" id="PTHR24379:SF121">
    <property type="entry name" value="C2H2-TYPE DOMAIN-CONTAINING PROTEIN"/>
    <property type="match status" value="1"/>
</dbReference>
<name>A0A821WVQ6_9NEOP</name>
<dbReference type="SMART" id="SM00355">
    <property type="entry name" value="ZnF_C2H2"/>
    <property type="match status" value="12"/>
</dbReference>
<feature type="region of interest" description="Disordered" evidence="6">
    <location>
        <begin position="679"/>
        <end position="699"/>
    </location>
</feature>
<feature type="domain" description="C2H2-type" evidence="7">
    <location>
        <begin position="339"/>
        <end position="366"/>
    </location>
</feature>
<dbReference type="EMBL" id="CAJOBZ010000062">
    <property type="protein sequence ID" value="CAF4931335.1"/>
    <property type="molecule type" value="Genomic_DNA"/>
</dbReference>
<keyword evidence="9" id="KW-1185">Reference proteome</keyword>
<dbReference type="FunFam" id="3.30.160.60:FF:000303">
    <property type="entry name" value="Zinc finger protein 41"/>
    <property type="match status" value="1"/>
</dbReference>
<evidence type="ECO:0000256" key="4">
    <source>
        <dbReference type="ARBA" id="ARBA00022833"/>
    </source>
</evidence>
<dbReference type="GO" id="GO:1990837">
    <property type="term" value="F:sequence-specific double-stranded DNA binding"/>
    <property type="evidence" value="ECO:0007669"/>
    <property type="project" value="UniProtKB-ARBA"/>
</dbReference>
<dbReference type="SUPFAM" id="SSF57667">
    <property type="entry name" value="beta-beta-alpha zinc fingers"/>
    <property type="match status" value="5"/>
</dbReference>
<dbReference type="InterPro" id="IPR013087">
    <property type="entry name" value="Znf_C2H2_type"/>
</dbReference>
<feature type="domain" description="C2H2-type" evidence="7">
    <location>
        <begin position="598"/>
        <end position="625"/>
    </location>
</feature>
<feature type="compositionally biased region" description="Acidic residues" evidence="6">
    <location>
        <begin position="679"/>
        <end position="688"/>
    </location>
</feature>
<keyword evidence="3 5" id="KW-0863">Zinc-finger</keyword>
<protein>
    <recommendedName>
        <fullName evidence="7">C2H2-type domain-containing protein</fullName>
    </recommendedName>
</protein>
<keyword evidence="2" id="KW-0677">Repeat</keyword>
<feature type="domain" description="C2H2-type" evidence="7">
    <location>
        <begin position="572"/>
        <end position="599"/>
    </location>
</feature>
<dbReference type="InterPro" id="IPR036236">
    <property type="entry name" value="Znf_C2H2_sf"/>
</dbReference>
<evidence type="ECO:0000313" key="8">
    <source>
        <dbReference type="EMBL" id="CAF4931335.1"/>
    </source>
</evidence>
<dbReference type="Proteomes" id="UP000663880">
    <property type="component" value="Unassembled WGS sequence"/>
</dbReference>
<feature type="domain" description="C2H2-type" evidence="7">
    <location>
        <begin position="378"/>
        <end position="405"/>
    </location>
</feature>
<feature type="domain" description="C2H2-type" evidence="7">
    <location>
        <begin position="488"/>
        <end position="515"/>
    </location>
</feature>
<evidence type="ECO:0000259" key="7">
    <source>
        <dbReference type="PROSITE" id="PS50157"/>
    </source>
</evidence>
<dbReference type="OrthoDB" id="3437960at2759"/>
<feature type="compositionally biased region" description="Polar residues" evidence="6">
    <location>
        <begin position="689"/>
        <end position="699"/>
    </location>
</feature>
<dbReference type="PROSITE" id="PS00028">
    <property type="entry name" value="ZINC_FINGER_C2H2_1"/>
    <property type="match status" value="9"/>
</dbReference>
<evidence type="ECO:0000313" key="9">
    <source>
        <dbReference type="Proteomes" id="UP000663880"/>
    </source>
</evidence>
<dbReference type="Gene3D" id="3.30.160.60">
    <property type="entry name" value="Classic Zinc Finger"/>
    <property type="match status" value="7"/>
</dbReference>
<evidence type="ECO:0000256" key="3">
    <source>
        <dbReference type="ARBA" id="ARBA00022771"/>
    </source>
</evidence>
<evidence type="ECO:0000256" key="1">
    <source>
        <dbReference type="ARBA" id="ARBA00022723"/>
    </source>
</evidence>
<feature type="domain" description="C2H2-type" evidence="7">
    <location>
        <begin position="628"/>
        <end position="656"/>
    </location>
</feature>
<dbReference type="Pfam" id="PF00096">
    <property type="entry name" value="zf-C2H2"/>
    <property type="match status" value="6"/>
</dbReference>
<proteinExistence type="predicted"/>
<dbReference type="GO" id="GO:0008270">
    <property type="term" value="F:zinc ion binding"/>
    <property type="evidence" value="ECO:0007669"/>
    <property type="project" value="UniProtKB-KW"/>
</dbReference>
<dbReference type="AlphaFoldDB" id="A0A821WVQ6"/>
<dbReference type="PROSITE" id="PS50157">
    <property type="entry name" value="ZINC_FINGER_C2H2_2"/>
    <property type="match status" value="9"/>
</dbReference>
<comment type="caution">
    <text evidence="8">The sequence shown here is derived from an EMBL/GenBank/DDBJ whole genome shotgun (WGS) entry which is preliminary data.</text>
</comment>
<accession>A0A821WVQ6</accession>
<feature type="domain" description="C2H2-type" evidence="7">
    <location>
        <begin position="544"/>
        <end position="571"/>
    </location>
</feature>
<keyword evidence="4" id="KW-0862">Zinc</keyword>
<evidence type="ECO:0000256" key="6">
    <source>
        <dbReference type="SAM" id="MobiDB-lite"/>
    </source>
</evidence>